<evidence type="ECO:0000313" key="3">
    <source>
        <dbReference type="Proteomes" id="UP000588277"/>
    </source>
</evidence>
<protein>
    <submittedName>
        <fullName evidence="2">MFS transporter</fullName>
    </submittedName>
</protein>
<sequence length="226" mass="24037">MDEILRFPTLAPNGGARVRDDVRDRSNGGAEPRPGASFDAERIEGAGRIERIECVDRAAVPGDVLNAVESVRRMARAPGVRYREIPVPADLAEYGIGVGFECVSGAEGWIMMLFDRSVRSTRGTCWRCVAYCRVPVGEGRADAPEPRPMWEAMRDALGGVGVRGASGTVSMLRSTGFGGLGGERDECEMRVSWTPDDGGTGRFRAGAQVAAWTAFVGGLAGGPDSD</sequence>
<proteinExistence type="predicted"/>
<keyword evidence="3" id="KW-1185">Reference proteome</keyword>
<dbReference type="Proteomes" id="UP000588277">
    <property type="component" value="Unassembled WGS sequence"/>
</dbReference>
<dbReference type="AlphaFoldDB" id="A0A7Y0HYS7"/>
<dbReference type="InterPro" id="IPR021555">
    <property type="entry name" value="DUF3000"/>
</dbReference>
<organism evidence="2 3">
    <name type="scientific">Bifidobacterium moraviense</name>
    <dbReference type="NCBI Taxonomy" id="2675323"/>
    <lineage>
        <taxon>Bacteria</taxon>
        <taxon>Bacillati</taxon>
        <taxon>Actinomycetota</taxon>
        <taxon>Actinomycetes</taxon>
        <taxon>Bifidobacteriales</taxon>
        <taxon>Bifidobacteriaceae</taxon>
        <taxon>Bifidobacterium</taxon>
    </lineage>
</organism>
<gene>
    <name evidence="2" type="ORF">G1C96_0031</name>
</gene>
<feature type="region of interest" description="Disordered" evidence="1">
    <location>
        <begin position="15"/>
        <end position="38"/>
    </location>
</feature>
<feature type="compositionally biased region" description="Basic and acidic residues" evidence="1">
    <location>
        <begin position="17"/>
        <end position="26"/>
    </location>
</feature>
<evidence type="ECO:0000313" key="2">
    <source>
        <dbReference type="EMBL" id="NMM99454.1"/>
    </source>
</evidence>
<dbReference type="EMBL" id="JAAIIH010000001">
    <property type="protein sequence ID" value="NMM99454.1"/>
    <property type="molecule type" value="Genomic_DNA"/>
</dbReference>
<dbReference type="RefSeq" id="WP_169274644.1">
    <property type="nucleotide sequence ID" value="NZ_JAAIIH010000001.1"/>
</dbReference>
<comment type="caution">
    <text evidence="2">The sequence shown here is derived from an EMBL/GenBank/DDBJ whole genome shotgun (WGS) entry which is preliminary data.</text>
</comment>
<evidence type="ECO:0000256" key="1">
    <source>
        <dbReference type="SAM" id="MobiDB-lite"/>
    </source>
</evidence>
<name>A0A7Y0HYS7_9BIFI</name>
<accession>A0A7Y0HYS7</accession>
<dbReference type="Pfam" id="PF11452">
    <property type="entry name" value="DUF3000"/>
    <property type="match status" value="1"/>
</dbReference>
<reference evidence="2 3" key="1">
    <citation type="submission" date="2020-02" db="EMBL/GenBank/DDBJ databases">
        <title>Characterization of phylogenetic diversity of novel bifidobacterial species isolated in Czech ZOOs.</title>
        <authorList>
            <person name="Lugli G.A."/>
            <person name="Vera N.B."/>
            <person name="Ventura M."/>
        </authorList>
    </citation>
    <scope>NUCLEOTIDE SEQUENCE [LARGE SCALE GENOMIC DNA]</scope>
    <source>
        <strain evidence="2 3">DSM 109958</strain>
    </source>
</reference>